<dbReference type="SMART" id="SM00389">
    <property type="entry name" value="HOX"/>
    <property type="match status" value="1"/>
</dbReference>
<evidence type="ECO:0000256" key="4">
    <source>
        <dbReference type="ARBA" id="ARBA00023242"/>
    </source>
</evidence>
<dbReference type="Gene3D" id="1.10.10.60">
    <property type="entry name" value="Homeodomain-like"/>
    <property type="match status" value="1"/>
</dbReference>
<feature type="DNA-binding region" description="Homeobox" evidence="5">
    <location>
        <begin position="134"/>
        <end position="193"/>
    </location>
</feature>
<dbReference type="InterPro" id="IPR050394">
    <property type="entry name" value="Homeobox_NK-like"/>
</dbReference>
<evidence type="ECO:0000313" key="10">
    <source>
        <dbReference type="Proteomes" id="UP001432322"/>
    </source>
</evidence>
<dbReference type="InterPro" id="IPR020479">
    <property type="entry name" value="HD_metazoa"/>
</dbReference>
<dbReference type="AlphaFoldDB" id="A0AAV5UPB0"/>
<dbReference type="InterPro" id="IPR009057">
    <property type="entry name" value="Homeodomain-like_sf"/>
</dbReference>
<keyword evidence="3 5" id="KW-0371">Homeobox</keyword>
<proteinExistence type="predicted"/>
<dbReference type="PROSITE" id="PS00027">
    <property type="entry name" value="HOMEOBOX_1"/>
    <property type="match status" value="1"/>
</dbReference>
<keyword evidence="2 5" id="KW-0238">DNA-binding</keyword>
<feature type="domain" description="Homeobox" evidence="8">
    <location>
        <begin position="132"/>
        <end position="192"/>
    </location>
</feature>
<feature type="region of interest" description="Disordered" evidence="7">
    <location>
        <begin position="92"/>
        <end position="135"/>
    </location>
</feature>
<dbReference type="PRINTS" id="PR00024">
    <property type="entry name" value="HOMEOBOX"/>
</dbReference>
<evidence type="ECO:0000256" key="7">
    <source>
        <dbReference type="SAM" id="MobiDB-lite"/>
    </source>
</evidence>
<reference evidence="9" key="1">
    <citation type="submission" date="2023-10" db="EMBL/GenBank/DDBJ databases">
        <title>Genome assembly of Pristionchus species.</title>
        <authorList>
            <person name="Yoshida K."/>
            <person name="Sommer R.J."/>
        </authorList>
    </citation>
    <scope>NUCLEOTIDE SEQUENCE</scope>
    <source>
        <strain evidence="9">RS5133</strain>
    </source>
</reference>
<evidence type="ECO:0000256" key="5">
    <source>
        <dbReference type="PROSITE-ProRule" id="PRU00108"/>
    </source>
</evidence>
<dbReference type="GO" id="GO:0000978">
    <property type="term" value="F:RNA polymerase II cis-regulatory region sequence-specific DNA binding"/>
    <property type="evidence" value="ECO:0007669"/>
    <property type="project" value="TreeGrafter"/>
</dbReference>
<dbReference type="GO" id="GO:0005634">
    <property type="term" value="C:nucleus"/>
    <property type="evidence" value="ECO:0007669"/>
    <property type="project" value="UniProtKB-SubCell"/>
</dbReference>
<feature type="compositionally biased region" description="Acidic residues" evidence="7">
    <location>
        <begin position="113"/>
        <end position="127"/>
    </location>
</feature>
<dbReference type="PANTHER" id="PTHR24340:SF82">
    <property type="entry name" value="HOMEOBOX PROTEIN VND"/>
    <property type="match status" value="1"/>
</dbReference>
<comment type="caution">
    <text evidence="9">The sequence shown here is derived from an EMBL/GenBank/DDBJ whole genome shotgun (WGS) entry which is preliminary data.</text>
</comment>
<dbReference type="EMBL" id="BTSY01000001">
    <property type="protein sequence ID" value="GMT08966.1"/>
    <property type="molecule type" value="Genomic_DNA"/>
</dbReference>
<evidence type="ECO:0000256" key="6">
    <source>
        <dbReference type="RuleBase" id="RU000682"/>
    </source>
</evidence>
<keyword evidence="10" id="KW-1185">Reference proteome</keyword>
<evidence type="ECO:0000256" key="3">
    <source>
        <dbReference type="ARBA" id="ARBA00023155"/>
    </source>
</evidence>
<keyword evidence="4 5" id="KW-0539">Nucleus</keyword>
<evidence type="ECO:0000313" key="9">
    <source>
        <dbReference type="EMBL" id="GMT08966.1"/>
    </source>
</evidence>
<dbReference type="Proteomes" id="UP001432322">
    <property type="component" value="Unassembled WGS sequence"/>
</dbReference>
<name>A0AAV5UPB0_9BILA</name>
<dbReference type="GO" id="GO:0000981">
    <property type="term" value="F:DNA-binding transcription factor activity, RNA polymerase II-specific"/>
    <property type="evidence" value="ECO:0007669"/>
    <property type="project" value="InterPro"/>
</dbReference>
<dbReference type="SUPFAM" id="SSF46689">
    <property type="entry name" value="Homeodomain-like"/>
    <property type="match status" value="1"/>
</dbReference>
<dbReference type="PRINTS" id="PR00031">
    <property type="entry name" value="HTHREPRESSR"/>
</dbReference>
<dbReference type="Pfam" id="PF00046">
    <property type="entry name" value="Homeodomain"/>
    <property type="match status" value="1"/>
</dbReference>
<accession>A0AAV5UPB0</accession>
<gene>
    <name evidence="9" type="ORF">PFISCL1PPCAC_263</name>
</gene>
<dbReference type="InterPro" id="IPR017970">
    <property type="entry name" value="Homeobox_CS"/>
</dbReference>
<dbReference type="GO" id="GO:0030154">
    <property type="term" value="P:cell differentiation"/>
    <property type="evidence" value="ECO:0007669"/>
    <property type="project" value="TreeGrafter"/>
</dbReference>
<evidence type="ECO:0000259" key="8">
    <source>
        <dbReference type="PROSITE" id="PS50071"/>
    </source>
</evidence>
<evidence type="ECO:0000256" key="1">
    <source>
        <dbReference type="ARBA" id="ARBA00004123"/>
    </source>
</evidence>
<evidence type="ECO:0000256" key="2">
    <source>
        <dbReference type="ARBA" id="ARBA00023125"/>
    </source>
</evidence>
<protein>
    <recommendedName>
        <fullName evidence="8">Homeobox domain-containing protein</fullName>
    </recommendedName>
</protein>
<dbReference type="PROSITE" id="PS50071">
    <property type="entry name" value="HOMEOBOX_2"/>
    <property type="match status" value="1"/>
</dbReference>
<sequence>RSELPKWEISPAVDSSLLQPQLLQAQWDPQLIGYPSALDPSYSYDPSAYLHPSYTLNVEASSPSNLVTTIQAGVPVKYEQVAAHSAPSAFLAARADPSPSQSNASDKTFRMEEMDEMDDEEEEEEDIGDGKKRKRKRRVLFSKSQTYKLENRFRMQRYLSAPEREQLAGEIGLSPTQVKIWFQNHRYNANNIQNYEVIKNIFQI</sequence>
<comment type="subcellular location">
    <subcellularLocation>
        <location evidence="1 5 6">Nucleus</location>
    </subcellularLocation>
</comment>
<feature type="non-terminal residue" evidence="9">
    <location>
        <position position="1"/>
    </location>
</feature>
<dbReference type="CDD" id="cd00086">
    <property type="entry name" value="homeodomain"/>
    <property type="match status" value="1"/>
</dbReference>
<organism evidence="9 10">
    <name type="scientific">Pristionchus fissidentatus</name>
    <dbReference type="NCBI Taxonomy" id="1538716"/>
    <lineage>
        <taxon>Eukaryota</taxon>
        <taxon>Metazoa</taxon>
        <taxon>Ecdysozoa</taxon>
        <taxon>Nematoda</taxon>
        <taxon>Chromadorea</taxon>
        <taxon>Rhabditida</taxon>
        <taxon>Rhabditina</taxon>
        <taxon>Diplogasteromorpha</taxon>
        <taxon>Diplogasteroidea</taxon>
        <taxon>Neodiplogasteridae</taxon>
        <taxon>Pristionchus</taxon>
    </lineage>
</organism>
<dbReference type="PANTHER" id="PTHR24340">
    <property type="entry name" value="HOMEOBOX PROTEIN NKX"/>
    <property type="match status" value="1"/>
</dbReference>
<dbReference type="InterPro" id="IPR000047">
    <property type="entry name" value="HTH_motif"/>
</dbReference>
<dbReference type="InterPro" id="IPR001356">
    <property type="entry name" value="HD"/>
</dbReference>